<dbReference type="PROSITE" id="PS50096">
    <property type="entry name" value="IQ"/>
    <property type="match status" value="2"/>
</dbReference>
<dbReference type="SMART" id="SM00015">
    <property type="entry name" value="IQ"/>
    <property type="match status" value="3"/>
</dbReference>
<dbReference type="Gene3D" id="1.20.5.190">
    <property type="match status" value="2"/>
</dbReference>
<keyword evidence="3" id="KW-0677">Repeat</keyword>
<dbReference type="GO" id="GO:0007051">
    <property type="term" value="P:spindle organization"/>
    <property type="evidence" value="ECO:0007669"/>
    <property type="project" value="TreeGrafter"/>
</dbReference>
<dbReference type="PANTHER" id="PTHR22706:SF1">
    <property type="entry name" value="ASSEMBLY FACTOR FOR SPINDLE MICROTUBULES"/>
    <property type="match status" value="1"/>
</dbReference>
<dbReference type="AlphaFoldDB" id="A0AA88UAH7"/>
<reference evidence="5" key="1">
    <citation type="submission" date="2022-12" db="EMBL/GenBank/DDBJ databases">
        <title>Draft genome assemblies for two species of Escallonia (Escalloniales).</title>
        <authorList>
            <person name="Chanderbali A."/>
            <person name="Dervinis C."/>
            <person name="Anghel I."/>
            <person name="Soltis D."/>
            <person name="Soltis P."/>
            <person name="Zapata F."/>
        </authorList>
    </citation>
    <scope>NUCLEOTIDE SEQUENCE</scope>
    <source>
        <strain evidence="5">UCBG92.1500</strain>
        <tissue evidence="5">Leaf</tissue>
    </source>
</reference>
<dbReference type="InterPro" id="IPR051185">
    <property type="entry name" value="ASPM"/>
</dbReference>
<accession>A0AA88UAH7</accession>
<gene>
    <name evidence="5" type="ORF">RJ640_005590</name>
</gene>
<keyword evidence="6" id="KW-1185">Reference proteome</keyword>
<comment type="caution">
    <text evidence="5">The sequence shown here is derived from an EMBL/GenBank/DDBJ whole genome shotgun (WGS) entry which is preliminary data.</text>
</comment>
<dbReference type="GO" id="GO:0000922">
    <property type="term" value="C:spindle pole"/>
    <property type="evidence" value="ECO:0007669"/>
    <property type="project" value="TreeGrafter"/>
</dbReference>
<keyword evidence="4" id="KW-0112">Calmodulin-binding</keyword>
<organism evidence="5 6">
    <name type="scientific">Escallonia rubra</name>
    <dbReference type="NCBI Taxonomy" id="112253"/>
    <lineage>
        <taxon>Eukaryota</taxon>
        <taxon>Viridiplantae</taxon>
        <taxon>Streptophyta</taxon>
        <taxon>Embryophyta</taxon>
        <taxon>Tracheophyta</taxon>
        <taxon>Spermatophyta</taxon>
        <taxon>Magnoliopsida</taxon>
        <taxon>eudicotyledons</taxon>
        <taxon>Gunneridae</taxon>
        <taxon>Pentapetalae</taxon>
        <taxon>asterids</taxon>
        <taxon>campanulids</taxon>
        <taxon>Escalloniales</taxon>
        <taxon>Escalloniaceae</taxon>
        <taxon>Escallonia</taxon>
    </lineage>
</organism>
<evidence type="ECO:0000313" key="6">
    <source>
        <dbReference type="Proteomes" id="UP001187471"/>
    </source>
</evidence>
<protein>
    <submittedName>
        <fullName evidence="5">Uncharacterized protein</fullName>
    </submittedName>
</protein>
<evidence type="ECO:0000256" key="2">
    <source>
        <dbReference type="ARBA" id="ARBA00022490"/>
    </source>
</evidence>
<name>A0AA88UAH7_9ASTE</name>
<comment type="subcellular location">
    <subcellularLocation>
        <location evidence="1">Cytoplasm</location>
    </subcellularLocation>
</comment>
<evidence type="ECO:0000256" key="4">
    <source>
        <dbReference type="ARBA" id="ARBA00022860"/>
    </source>
</evidence>
<dbReference type="EMBL" id="JAVXUO010002275">
    <property type="protein sequence ID" value="KAK2974806.1"/>
    <property type="molecule type" value="Genomic_DNA"/>
</dbReference>
<evidence type="ECO:0000256" key="1">
    <source>
        <dbReference type="ARBA" id="ARBA00004496"/>
    </source>
</evidence>
<sequence length="321" mass="36748">MEPSHWVNQADNWKDSDTFVRYTTFLVDRHDFVNLKQSAVVIQHAIRAWILMRRHTGTTLAEEMSTGELINAAIMIQMCIRGRTTRSTYSHRDYHVEKASIGHAGNEVNDLQEKAASKIQLAWKQIVICKSLRFQHSAATKIRSSCRGYLARKDLRGQLLDLRLRVQKSATNVDDGMRIMNRLVAALSELLMNMEIRLAVYPHLTEVLIDSRASVQTILLEFLRCVKDFFIASELLEKNCLNQRCAIAVRCSPALLKRLHSDVEDLTKKATKEKRNARSLANWELRERRLRKAVKLLDLITNAKANCNCKFLCSVATVLSL</sequence>
<dbReference type="GO" id="GO:0051295">
    <property type="term" value="P:establishment of meiotic spindle localization"/>
    <property type="evidence" value="ECO:0007669"/>
    <property type="project" value="TreeGrafter"/>
</dbReference>
<dbReference type="GO" id="GO:0005737">
    <property type="term" value="C:cytoplasm"/>
    <property type="evidence" value="ECO:0007669"/>
    <property type="project" value="UniProtKB-SubCell"/>
</dbReference>
<evidence type="ECO:0000256" key="3">
    <source>
        <dbReference type="ARBA" id="ARBA00022737"/>
    </source>
</evidence>
<dbReference type="PANTHER" id="PTHR22706">
    <property type="entry name" value="ASSEMBLY FACTOR FOR SPINDLE MICROTUBULES"/>
    <property type="match status" value="1"/>
</dbReference>
<dbReference type="Pfam" id="PF00612">
    <property type="entry name" value="IQ"/>
    <property type="match status" value="2"/>
</dbReference>
<dbReference type="Proteomes" id="UP001187471">
    <property type="component" value="Unassembled WGS sequence"/>
</dbReference>
<proteinExistence type="predicted"/>
<dbReference type="GO" id="GO:0000278">
    <property type="term" value="P:mitotic cell cycle"/>
    <property type="evidence" value="ECO:0007669"/>
    <property type="project" value="TreeGrafter"/>
</dbReference>
<dbReference type="InterPro" id="IPR000048">
    <property type="entry name" value="IQ_motif_EF-hand-BS"/>
</dbReference>
<evidence type="ECO:0000313" key="5">
    <source>
        <dbReference type="EMBL" id="KAK2974806.1"/>
    </source>
</evidence>
<dbReference type="GO" id="GO:0005516">
    <property type="term" value="F:calmodulin binding"/>
    <property type="evidence" value="ECO:0007669"/>
    <property type="project" value="UniProtKB-KW"/>
</dbReference>
<keyword evidence="2" id="KW-0963">Cytoplasm</keyword>